<keyword evidence="2" id="KW-1185">Reference proteome</keyword>
<dbReference type="RefSeq" id="WP_092147215.1">
    <property type="nucleotide sequence ID" value="NZ_LT629700.1"/>
</dbReference>
<sequence length="73" mass="8312">MRVEAIEITQHEGDTLYFRTTHPETGEDRVAQLREAIDAGTEFTAEDLLGRELTVHPDNIASWEEREVEDSAL</sequence>
<dbReference type="OrthoDB" id="4412072at2"/>
<dbReference type="Proteomes" id="UP000199350">
    <property type="component" value="Chromosome I"/>
</dbReference>
<dbReference type="EMBL" id="LT629700">
    <property type="protein sequence ID" value="SDL58070.1"/>
    <property type="molecule type" value="Genomic_DNA"/>
</dbReference>
<dbReference type="STRING" id="38302.SAMN04488535_0051"/>
<reference evidence="2" key="1">
    <citation type="submission" date="2016-10" db="EMBL/GenBank/DDBJ databases">
        <authorList>
            <person name="Varghese N."/>
            <person name="Submissions S."/>
        </authorList>
    </citation>
    <scope>NUCLEOTIDE SEQUENCE [LARGE SCALE GENOMIC DNA]</scope>
    <source>
        <strain evidence="2">DSM 20632</strain>
    </source>
</reference>
<proteinExistence type="predicted"/>
<accession>A0A1G9L7X2</accession>
<name>A0A1G9L7X2_9CORY</name>
<dbReference type="AlphaFoldDB" id="A0A1G9L7X2"/>
<gene>
    <name evidence="1" type="ORF">SAMN04488535_0051</name>
</gene>
<organism evidence="1 2">
    <name type="scientific">Corynebacterium mycetoides</name>
    <dbReference type="NCBI Taxonomy" id="38302"/>
    <lineage>
        <taxon>Bacteria</taxon>
        <taxon>Bacillati</taxon>
        <taxon>Actinomycetota</taxon>
        <taxon>Actinomycetes</taxon>
        <taxon>Mycobacteriales</taxon>
        <taxon>Corynebacteriaceae</taxon>
        <taxon>Corynebacterium</taxon>
    </lineage>
</organism>
<evidence type="ECO:0000313" key="2">
    <source>
        <dbReference type="Proteomes" id="UP000199350"/>
    </source>
</evidence>
<evidence type="ECO:0000313" key="1">
    <source>
        <dbReference type="EMBL" id="SDL58070.1"/>
    </source>
</evidence>
<protein>
    <submittedName>
        <fullName evidence="1">Uncharacterized protein</fullName>
    </submittedName>
</protein>